<keyword evidence="9" id="KW-1185">Reference proteome</keyword>
<dbReference type="HAMAP" id="MF_00031">
    <property type="entry name" value="DNA_HJ_migration_RuvA"/>
    <property type="match status" value="1"/>
</dbReference>
<evidence type="ECO:0000256" key="2">
    <source>
        <dbReference type="ARBA" id="ARBA00022763"/>
    </source>
</evidence>
<feature type="region of interest" description="Domain III" evidence="6">
    <location>
        <begin position="157"/>
        <end position="213"/>
    </location>
</feature>
<evidence type="ECO:0000259" key="7">
    <source>
        <dbReference type="Pfam" id="PF01330"/>
    </source>
</evidence>
<reference evidence="9" key="1">
    <citation type="submission" date="2017-02" db="EMBL/GenBank/DDBJ databases">
        <title>Comparative genomics and description of representatives of a novel lineage of planctomycetes thriving in anoxic sediments.</title>
        <authorList>
            <person name="Spring S."/>
            <person name="Bunk B."/>
            <person name="Sproer C."/>
        </authorList>
    </citation>
    <scope>NUCLEOTIDE SEQUENCE [LARGE SCALE GENOMIC DNA]</scope>
    <source>
        <strain evidence="9">SM-Chi-D1</strain>
    </source>
</reference>
<comment type="subcellular location">
    <subcellularLocation>
        <location evidence="6">Cytoplasm</location>
    </subcellularLocation>
</comment>
<dbReference type="Pfam" id="PF14520">
    <property type="entry name" value="HHH_5"/>
    <property type="match status" value="1"/>
</dbReference>
<dbReference type="STRING" id="1851148.SMSP2_00726"/>
<protein>
    <recommendedName>
        <fullName evidence="6">Holliday junction branch migration complex subunit RuvA</fullName>
    </recommendedName>
</protein>
<dbReference type="GO" id="GO:0006281">
    <property type="term" value="P:DNA repair"/>
    <property type="evidence" value="ECO:0007669"/>
    <property type="project" value="UniProtKB-UniRule"/>
</dbReference>
<dbReference type="InterPro" id="IPR012340">
    <property type="entry name" value="NA-bd_OB-fold"/>
</dbReference>
<dbReference type="KEGG" id="pbas:SMSP2_00726"/>
<dbReference type="EMBL" id="CP019646">
    <property type="protein sequence ID" value="AQQ70378.1"/>
    <property type="molecule type" value="Genomic_DNA"/>
</dbReference>
<dbReference type="InterPro" id="IPR000085">
    <property type="entry name" value="RuvA"/>
</dbReference>
<comment type="subunit">
    <text evidence="6">Homotetramer. Forms an RuvA(8)-RuvB(12)-Holliday junction (HJ) complex. HJ DNA is sandwiched between 2 RuvA tetramers; dsDNA enters through RuvA and exits via RuvB. An RuvB hexamer assembles on each DNA strand where it exits the tetramer. Each RuvB hexamer is contacted by two RuvA subunits (via domain III) on 2 adjacent RuvB subunits; this complex drives branch migration. In the full resolvosome a probable DNA-RuvA(4)-RuvB(12)-RuvC(2) complex forms which resolves the HJ.</text>
</comment>
<dbReference type="GO" id="GO:0000400">
    <property type="term" value="F:four-way junction DNA binding"/>
    <property type="evidence" value="ECO:0007669"/>
    <property type="project" value="UniProtKB-UniRule"/>
</dbReference>
<comment type="similarity">
    <text evidence="6">Belongs to the RuvA family.</text>
</comment>
<sequence length="213" mass="23162">MIVQIRGKLLDLDQSYAVVEVDSIAYEVMLPGYCVSSLSGSIGKEVTLCTMEYYEGTPGGGNLIPRLVGFNTRGERDFFAIYTGVKGMGIRKGLKSLAMPIETIAAAIENEDEKFLKSLPGVGPRLAQHIIAELSGKLVTFAMQGYSGGGEGKGIKADFTDYQIEALEILIAWGEKRNEAIELVQKTVQNHPDIKSSEELVPLIYKLKQGGEV</sequence>
<comment type="domain">
    <text evidence="6">Has three domains with a flexible linker between the domains II and III and assumes an 'L' shape. Domain III is highly mobile and contacts RuvB.</text>
</comment>
<evidence type="ECO:0000256" key="1">
    <source>
        <dbReference type="ARBA" id="ARBA00022490"/>
    </source>
</evidence>
<keyword evidence="8" id="KW-0378">Hydrolase</keyword>
<keyword evidence="8" id="KW-0347">Helicase</keyword>
<evidence type="ECO:0000313" key="9">
    <source>
        <dbReference type="Proteomes" id="UP000188181"/>
    </source>
</evidence>
<evidence type="ECO:0000256" key="5">
    <source>
        <dbReference type="ARBA" id="ARBA00023204"/>
    </source>
</evidence>
<dbReference type="Pfam" id="PF01330">
    <property type="entry name" value="RuvA_N"/>
    <property type="match status" value="1"/>
</dbReference>
<keyword evidence="4 6" id="KW-0233">DNA recombination</keyword>
<dbReference type="InterPro" id="IPR013849">
    <property type="entry name" value="DNA_helicase_Holl-junc_RuvA_I"/>
</dbReference>
<dbReference type="SUPFAM" id="SSF47781">
    <property type="entry name" value="RuvA domain 2-like"/>
    <property type="match status" value="1"/>
</dbReference>
<keyword evidence="3 6" id="KW-0238">DNA-binding</keyword>
<dbReference type="GO" id="GO:0005737">
    <property type="term" value="C:cytoplasm"/>
    <property type="evidence" value="ECO:0007669"/>
    <property type="project" value="UniProtKB-SubCell"/>
</dbReference>
<comment type="caution">
    <text evidence="6">Lacks conserved residue(s) required for the propagation of feature annotation.</text>
</comment>
<keyword evidence="5 6" id="KW-0234">DNA repair</keyword>
<keyword evidence="8" id="KW-0067">ATP-binding</keyword>
<dbReference type="NCBIfam" id="TIGR00084">
    <property type="entry name" value="ruvA"/>
    <property type="match status" value="1"/>
</dbReference>
<keyword evidence="2 6" id="KW-0227">DNA damage</keyword>
<feature type="domain" description="DNA helicase Holliday junction RuvA type" evidence="7">
    <location>
        <begin position="1"/>
        <end position="52"/>
    </location>
</feature>
<dbReference type="Proteomes" id="UP000188181">
    <property type="component" value="Chromosome"/>
</dbReference>
<evidence type="ECO:0000256" key="4">
    <source>
        <dbReference type="ARBA" id="ARBA00023172"/>
    </source>
</evidence>
<dbReference type="Gene3D" id="2.40.50.140">
    <property type="entry name" value="Nucleic acid-binding proteins"/>
    <property type="match status" value="1"/>
</dbReference>
<dbReference type="Gene3D" id="1.10.150.20">
    <property type="entry name" value="5' to 3' exonuclease, C-terminal subdomain"/>
    <property type="match status" value="1"/>
</dbReference>
<name>A0A1Q2MCV8_9BACT</name>
<dbReference type="InterPro" id="IPR010994">
    <property type="entry name" value="RuvA_2-like"/>
</dbReference>
<organism evidence="8 9">
    <name type="scientific">Limihaloglobus sulfuriphilus</name>
    <dbReference type="NCBI Taxonomy" id="1851148"/>
    <lineage>
        <taxon>Bacteria</taxon>
        <taxon>Pseudomonadati</taxon>
        <taxon>Planctomycetota</taxon>
        <taxon>Phycisphaerae</taxon>
        <taxon>Sedimentisphaerales</taxon>
        <taxon>Sedimentisphaeraceae</taxon>
        <taxon>Limihaloglobus</taxon>
    </lineage>
</organism>
<dbReference type="RefSeq" id="WP_146682648.1">
    <property type="nucleotide sequence ID" value="NZ_CP019646.1"/>
</dbReference>
<accession>A0A1Q2MCV8</accession>
<dbReference type="AlphaFoldDB" id="A0A1Q2MCV8"/>
<evidence type="ECO:0000256" key="6">
    <source>
        <dbReference type="HAMAP-Rule" id="MF_00031"/>
    </source>
</evidence>
<dbReference type="GO" id="GO:0016787">
    <property type="term" value="F:hydrolase activity"/>
    <property type="evidence" value="ECO:0007669"/>
    <property type="project" value="UniProtKB-KW"/>
</dbReference>
<proteinExistence type="inferred from homology"/>
<keyword evidence="8" id="KW-0547">Nucleotide-binding</keyword>
<dbReference type="GO" id="GO:0005524">
    <property type="term" value="F:ATP binding"/>
    <property type="evidence" value="ECO:0007669"/>
    <property type="project" value="InterPro"/>
</dbReference>
<comment type="function">
    <text evidence="6">The RuvA-RuvB-RuvC complex processes Holliday junction (HJ) DNA during genetic recombination and DNA repair, while the RuvA-RuvB complex plays an important role in the rescue of blocked DNA replication forks via replication fork reversal (RFR). RuvA specifically binds to HJ cruciform DNA, conferring on it an open structure. The RuvB hexamer acts as an ATP-dependent pump, pulling dsDNA into and through the RuvAB complex. HJ branch migration allows RuvC to scan DNA until it finds its consensus sequence, where it cleaves and resolves the cruciform DNA.</text>
</comment>
<dbReference type="GO" id="GO:0048476">
    <property type="term" value="C:Holliday junction resolvase complex"/>
    <property type="evidence" value="ECO:0007669"/>
    <property type="project" value="UniProtKB-UniRule"/>
</dbReference>
<dbReference type="GO" id="GO:0006310">
    <property type="term" value="P:DNA recombination"/>
    <property type="evidence" value="ECO:0007669"/>
    <property type="project" value="UniProtKB-UniRule"/>
</dbReference>
<evidence type="ECO:0000313" key="8">
    <source>
        <dbReference type="EMBL" id="AQQ70378.1"/>
    </source>
</evidence>
<keyword evidence="1 6" id="KW-0963">Cytoplasm</keyword>
<dbReference type="GO" id="GO:0009378">
    <property type="term" value="F:four-way junction helicase activity"/>
    <property type="evidence" value="ECO:0007669"/>
    <property type="project" value="InterPro"/>
</dbReference>
<evidence type="ECO:0000256" key="3">
    <source>
        <dbReference type="ARBA" id="ARBA00023125"/>
    </source>
</evidence>
<gene>
    <name evidence="6 8" type="primary">ruvA</name>
    <name evidence="8" type="ORF">SMSP2_00726</name>
</gene>
<dbReference type="OrthoDB" id="5293449at2"/>